<accession>A0AAW1SJA0</accession>
<dbReference type="GO" id="GO:0006099">
    <property type="term" value="P:tricarboxylic acid cycle"/>
    <property type="evidence" value="ECO:0007669"/>
    <property type="project" value="TreeGrafter"/>
</dbReference>
<keyword evidence="3" id="KW-0560">Oxidoreductase</keyword>
<sequence length="626" mass="69691">MPMTLMAVVQACIIAADWRARFKRDIIIDIVGYRRLGHNEQDNPVTTLPLSYTAIAAHPPVLQLYGQQLEAEGVISQDQLSAWQDASRQQYDEEYEAYKSGSTWVGKSLCEVPEDFDLHPDMAHILNRRRKMLDGPDSRVDWATAEQLAFGTLVLRQHARPPGVEADPGQGLNKGHYSVRMTGQDAERGTFNQRHFALYDRSSGRRLNALNNIKPCSQEKVEIWNSPLNEAGVLGFEYGFSLGMAGTGLVAWEAQFGDFANNAQAMIDQFVAAAEERWGQQSGLVLMLPHGYDGQGPDHSSARPERFLSLSNDDADHLPGHSPSARRQIATTFAAIAGQHGGVLDRSQTMNLLGGLTGGSGDRQEAAELLWTEMGLAPDALVTQEKWESLMVQYMRRNAERSSNIFVVNATTPAQYFHVLRRQLNRPYNKPLVLFTPKALLHHRPFTSALKDLTTGTFFNRVIDDGKVSDNTRHLARHPKTGEPFLLPADQIRRVVLCSGQIYYALSNARRAKRIRDVVFVRLEQIAPFPHDLLVKVIQGYPAAELAWCQEEPKNMGAWMYVKPRLQTALRELTDCAVAPRLNYVGRPSAASPATASMAIHQAEMSEIMQKALSEQPLGSQDGSAR</sequence>
<evidence type="ECO:0000313" key="6">
    <source>
        <dbReference type="EMBL" id="KAK9845606.1"/>
    </source>
</evidence>
<dbReference type="GO" id="GO:0045252">
    <property type="term" value="C:oxoglutarate dehydrogenase complex"/>
    <property type="evidence" value="ECO:0007669"/>
    <property type="project" value="TreeGrafter"/>
</dbReference>
<dbReference type="GO" id="GO:0004591">
    <property type="term" value="F:oxoglutarate dehydrogenase (succinyl-transferring) activity"/>
    <property type="evidence" value="ECO:0007669"/>
    <property type="project" value="TreeGrafter"/>
</dbReference>
<dbReference type="Gene3D" id="3.40.50.12470">
    <property type="match status" value="2"/>
</dbReference>
<keyword evidence="4" id="KW-0786">Thiamine pyrophosphate</keyword>
<name>A0AAW1SJA0_9CHLO</name>
<evidence type="ECO:0000313" key="7">
    <source>
        <dbReference type="Proteomes" id="UP001485043"/>
    </source>
</evidence>
<dbReference type="GO" id="GO:0005739">
    <property type="term" value="C:mitochondrion"/>
    <property type="evidence" value="ECO:0007669"/>
    <property type="project" value="TreeGrafter"/>
</dbReference>
<dbReference type="GO" id="GO:0030976">
    <property type="term" value="F:thiamine pyrophosphate binding"/>
    <property type="evidence" value="ECO:0007669"/>
    <property type="project" value="InterPro"/>
</dbReference>
<dbReference type="InterPro" id="IPR001017">
    <property type="entry name" value="DH_E1"/>
</dbReference>
<comment type="caution">
    <text evidence="6">The sequence shown here is derived from an EMBL/GenBank/DDBJ whole genome shotgun (WGS) entry which is preliminary data.</text>
</comment>
<dbReference type="PANTHER" id="PTHR23152">
    <property type="entry name" value="2-OXOGLUTARATE DEHYDROGENASE"/>
    <property type="match status" value="1"/>
</dbReference>
<dbReference type="InterPro" id="IPR042179">
    <property type="entry name" value="KGD_C_sf"/>
</dbReference>
<dbReference type="PANTHER" id="PTHR23152:SF35">
    <property type="entry name" value="2-OXOGLUTARATE DEHYDROGENASE E1 COMPONENT"/>
    <property type="match status" value="1"/>
</dbReference>
<protein>
    <recommendedName>
        <fullName evidence="5">Transketolase-like pyrimidine-binding domain-containing protein</fullName>
    </recommendedName>
</protein>
<dbReference type="Pfam" id="PF00676">
    <property type="entry name" value="E1_dh"/>
    <property type="match status" value="1"/>
</dbReference>
<evidence type="ECO:0000259" key="5">
    <source>
        <dbReference type="SMART" id="SM00861"/>
    </source>
</evidence>
<comment type="cofactor">
    <cofactor evidence="1">
        <name>thiamine diphosphate</name>
        <dbReference type="ChEBI" id="CHEBI:58937"/>
    </cofactor>
</comment>
<dbReference type="InterPro" id="IPR011603">
    <property type="entry name" value="2oxoglutarate_DH_E1"/>
</dbReference>
<gene>
    <name evidence="6" type="ORF">WJX84_005613</name>
</gene>
<dbReference type="InterPro" id="IPR031717">
    <property type="entry name" value="ODO-1/KGD_C"/>
</dbReference>
<dbReference type="InterPro" id="IPR005475">
    <property type="entry name" value="Transketolase-like_Pyr-bd"/>
</dbReference>
<dbReference type="EMBL" id="JALJOV010001605">
    <property type="protein sequence ID" value="KAK9845606.1"/>
    <property type="molecule type" value="Genomic_DNA"/>
</dbReference>
<proteinExistence type="inferred from homology"/>
<dbReference type="SUPFAM" id="SSF52518">
    <property type="entry name" value="Thiamin diphosphate-binding fold (THDP-binding)"/>
    <property type="match status" value="3"/>
</dbReference>
<dbReference type="AlphaFoldDB" id="A0AAW1SJA0"/>
<evidence type="ECO:0000256" key="2">
    <source>
        <dbReference type="ARBA" id="ARBA00006936"/>
    </source>
</evidence>
<dbReference type="Gene3D" id="3.40.50.970">
    <property type="match status" value="1"/>
</dbReference>
<evidence type="ECO:0000256" key="4">
    <source>
        <dbReference type="ARBA" id="ARBA00023052"/>
    </source>
</evidence>
<dbReference type="Pfam" id="PF02779">
    <property type="entry name" value="Transket_pyr"/>
    <property type="match status" value="1"/>
</dbReference>
<organism evidence="6 7">
    <name type="scientific">Apatococcus fuscideae</name>
    <dbReference type="NCBI Taxonomy" id="2026836"/>
    <lineage>
        <taxon>Eukaryota</taxon>
        <taxon>Viridiplantae</taxon>
        <taxon>Chlorophyta</taxon>
        <taxon>core chlorophytes</taxon>
        <taxon>Trebouxiophyceae</taxon>
        <taxon>Chlorellales</taxon>
        <taxon>Chlorellaceae</taxon>
        <taxon>Apatococcus</taxon>
    </lineage>
</organism>
<dbReference type="Gene3D" id="3.40.50.11610">
    <property type="entry name" value="Multifunctional 2-oxoglutarate metabolism enzyme, C-terminal domain"/>
    <property type="match status" value="1"/>
</dbReference>
<comment type="similarity">
    <text evidence="2">Belongs to the alpha-ketoglutarate dehydrogenase family.</text>
</comment>
<feature type="domain" description="Transketolase-like pyrimidine-binding" evidence="5">
    <location>
        <begin position="140"/>
        <end position="443"/>
    </location>
</feature>
<reference evidence="6 7" key="1">
    <citation type="journal article" date="2024" name="Nat. Commun.">
        <title>Phylogenomics reveals the evolutionary origins of lichenization in chlorophyte algae.</title>
        <authorList>
            <person name="Puginier C."/>
            <person name="Libourel C."/>
            <person name="Otte J."/>
            <person name="Skaloud P."/>
            <person name="Haon M."/>
            <person name="Grisel S."/>
            <person name="Petersen M."/>
            <person name="Berrin J.G."/>
            <person name="Delaux P.M."/>
            <person name="Dal Grande F."/>
            <person name="Keller J."/>
        </authorList>
    </citation>
    <scope>NUCLEOTIDE SEQUENCE [LARGE SCALE GENOMIC DNA]</scope>
    <source>
        <strain evidence="6 7">SAG 2523</strain>
    </source>
</reference>
<dbReference type="SMART" id="SM00861">
    <property type="entry name" value="Transket_pyr"/>
    <property type="match status" value="1"/>
</dbReference>
<keyword evidence="7" id="KW-1185">Reference proteome</keyword>
<dbReference type="Proteomes" id="UP001485043">
    <property type="component" value="Unassembled WGS sequence"/>
</dbReference>
<dbReference type="InterPro" id="IPR029061">
    <property type="entry name" value="THDP-binding"/>
</dbReference>
<evidence type="ECO:0000256" key="3">
    <source>
        <dbReference type="ARBA" id="ARBA00023002"/>
    </source>
</evidence>
<evidence type="ECO:0000256" key="1">
    <source>
        <dbReference type="ARBA" id="ARBA00001964"/>
    </source>
</evidence>
<dbReference type="Pfam" id="PF16870">
    <property type="entry name" value="OxoGdeHyase_C"/>
    <property type="match status" value="1"/>
</dbReference>